<feature type="coiled-coil region" evidence="1">
    <location>
        <begin position="74"/>
        <end position="101"/>
    </location>
</feature>
<dbReference type="OrthoDB" id="4448499at2759"/>
<name>A0A5N6UE24_ASPTM</name>
<protein>
    <submittedName>
        <fullName evidence="2">Uncharacterized protein</fullName>
    </submittedName>
</protein>
<reference evidence="2 3" key="1">
    <citation type="submission" date="2019-04" db="EMBL/GenBank/DDBJ databases">
        <title>Friends and foes A comparative genomics study of 23 Aspergillus species from section Flavi.</title>
        <authorList>
            <consortium name="DOE Joint Genome Institute"/>
            <person name="Kjaerbolling I."/>
            <person name="Vesth T."/>
            <person name="Frisvad J.C."/>
            <person name="Nybo J.L."/>
            <person name="Theobald S."/>
            <person name="Kildgaard S."/>
            <person name="Isbrandt T."/>
            <person name="Kuo A."/>
            <person name="Sato A."/>
            <person name="Lyhne E.K."/>
            <person name="Kogle M.E."/>
            <person name="Wiebenga A."/>
            <person name="Kun R.S."/>
            <person name="Lubbers R.J."/>
            <person name="Makela M.R."/>
            <person name="Barry K."/>
            <person name="Chovatia M."/>
            <person name="Clum A."/>
            <person name="Daum C."/>
            <person name="Haridas S."/>
            <person name="He G."/>
            <person name="LaButti K."/>
            <person name="Lipzen A."/>
            <person name="Mondo S."/>
            <person name="Riley R."/>
            <person name="Salamov A."/>
            <person name="Simmons B.A."/>
            <person name="Magnuson J.K."/>
            <person name="Henrissat B."/>
            <person name="Mortensen U.H."/>
            <person name="Larsen T.O."/>
            <person name="Devries R.P."/>
            <person name="Grigoriev I.V."/>
            <person name="Machida M."/>
            <person name="Baker S.E."/>
            <person name="Andersen M.R."/>
        </authorList>
    </citation>
    <scope>NUCLEOTIDE SEQUENCE [LARGE SCALE GENOMIC DNA]</scope>
    <source>
        <strain evidence="2 3">CBS 117626</strain>
    </source>
</reference>
<accession>A0A5N6UE24</accession>
<evidence type="ECO:0000256" key="1">
    <source>
        <dbReference type="SAM" id="Coils"/>
    </source>
</evidence>
<dbReference type="EMBL" id="ML738760">
    <property type="protein sequence ID" value="KAE8156471.1"/>
    <property type="molecule type" value="Genomic_DNA"/>
</dbReference>
<evidence type="ECO:0000313" key="3">
    <source>
        <dbReference type="Proteomes" id="UP000326950"/>
    </source>
</evidence>
<keyword evidence="1" id="KW-0175">Coiled coil</keyword>
<gene>
    <name evidence="2" type="ORF">BDV40DRAFT_306040</name>
</gene>
<sequence>MQTPYIEEEIEQLLQGLGDLPPDATGYDFALDPSVFTSNISDESSLSCFPPLPSILEDSASSMNSDAGLNEARLRDVEEQLKSSQLEIESLKKTITQLKAYLCDLHPWTLEVTDALDKLGEIPSTTTEHALPIRDDDEV</sequence>
<dbReference type="AlphaFoldDB" id="A0A5N6UE24"/>
<dbReference type="Proteomes" id="UP000326950">
    <property type="component" value="Unassembled WGS sequence"/>
</dbReference>
<proteinExistence type="predicted"/>
<organism evidence="2 3">
    <name type="scientific">Aspergillus tamarii</name>
    <dbReference type="NCBI Taxonomy" id="41984"/>
    <lineage>
        <taxon>Eukaryota</taxon>
        <taxon>Fungi</taxon>
        <taxon>Dikarya</taxon>
        <taxon>Ascomycota</taxon>
        <taxon>Pezizomycotina</taxon>
        <taxon>Eurotiomycetes</taxon>
        <taxon>Eurotiomycetidae</taxon>
        <taxon>Eurotiales</taxon>
        <taxon>Aspergillaceae</taxon>
        <taxon>Aspergillus</taxon>
        <taxon>Aspergillus subgen. Circumdati</taxon>
    </lineage>
</organism>
<evidence type="ECO:0000313" key="2">
    <source>
        <dbReference type="EMBL" id="KAE8156471.1"/>
    </source>
</evidence>
<keyword evidence="3" id="KW-1185">Reference proteome</keyword>